<dbReference type="PANTHER" id="PTHR46376">
    <property type="entry name" value="LEUCINE-ZIPPER-LIKE TRANSCRIPTIONAL REGULATOR 1"/>
    <property type="match status" value="1"/>
</dbReference>
<keyword evidence="5" id="KW-1185">Reference proteome</keyword>
<dbReference type="SMART" id="SM00612">
    <property type="entry name" value="Kelch"/>
    <property type="match status" value="5"/>
</dbReference>
<dbReference type="Pfam" id="PF24681">
    <property type="entry name" value="Kelch_KLHDC2_KLHL20_DRC7"/>
    <property type="match status" value="1"/>
</dbReference>
<dbReference type="KEGG" id="fya:KMW28_21490"/>
<keyword evidence="1" id="KW-0880">Kelch repeat</keyword>
<sequence length="517" mass="57671">MKKINFLLLFVSFAFIYFGCSESEVDPPQTEDTETEDTEIEDFITAFYVVNEFVDDTTKNEIFTGAVDNDTKNIDLEIKSLDSIGYKVVVELADSSVSVISTLDETTDFSQPELEFKVGYNGDEYPYTISTNFTRIPVVSLVKDFYLVNGTDTVFSEINTEDDIVTLYFKEYETIGLEAEIELLEGTKVVTELTSSTDYDSLQNSEIIIEYNNTQYSLKYKVEKLFSKRAYHSSVVFDNEIYVIGGTDGNRLNDVWKSSDGGKSWVEVTSSAPFTERYTHSNVVLGNDIYVIGGASEGRLNDVWKSSDGGKSWVEVTSSAPFTKRADQSSLVLNNEIYVIGGYDGTRLNDVWKSSDDGKSWVEVTSSAPFTERSSHNSVVLGDDIYVIGGYYENYNRLNDVWKSSDGGKSWVEATSSAPFTKRSGHSCVVLGDDIYVIGGSDENYNRLNDVWKSSDGGKSWVEVTSSATFTKRTDHSSLVLDNEIYVIGGDNGYGKLNDVWKSSDGGKNWVEVSNFK</sequence>
<evidence type="ECO:0000313" key="4">
    <source>
        <dbReference type="EMBL" id="QWG04999.1"/>
    </source>
</evidence>
<proteinExistence type="predicted"/>
<evidence type="ECO:0000256" key="1">
    <source>
        <dbReference type="ARBA" id="ARBA00022441"/>
    </source>
</evidence>
<dbReference type="RefSeq" id="WP_169662313.1">
    <property type="nucleotide sequence ID" value="NZ_CP076133.1"/>
</dbReference>
<dbReference type="Gene3D" id="2.120.10.80">
    <property type="entry name" value="Kelch-type beta propeller"/>
    <property type="match status" value="2"/>
</dbReference>
<dbReference type="SUPFAM" id="SSF50965">
    <property type="entry name" value="Galactose oxidase, central domain"/>
    <property type="match status" value="1"/>
</dbReference>
<dbReference type="PANTHER" id="PTHR46376:SF1">
    <property type="entry name" value="LEUCINE-ZIPPER-LIKE TRANSCRIPTIONAL REGULATOR 1"/>
    <property type="match status" value="1"/>
</dbReference>
<evidence type="ECO:0000256" key="2">
    <source>
        <dbReference type="ARBA" id="ARBA00022737"/>
    </source>
</evidence>
<organism evidence="4 5">
    <name type="scientific">Flammeovirga yaeyamensis</name>
    <dbReference type="NCBI Taxonomy" id="367791"/>
    <lineage>
        <taxon>Bacteria</taxon>
        <taxon>Pseudomonadati</taxon>
        <taxon>Bacteroidota</taxon>
        <taxon>Cytophagia</taxon>
        <taxon>Cytophagales</taxon>
        <taxon>Flammeovirgaceae</taxon>
        <taxon>Flammeovirga</taxon>
    </lineage>
</organism>
<dbReference type="Pfam" id="PF01344">
    <property type="entry name" value="Kelch_1"/>
    <property type="match status" value="2"/>
</dbReference>
<dbReference type="CDD" id="cd15482">
    <property type="entry name" value="Sialidase_non-viral"/>
    <property type="match status" value="1"/>
</dbReference>
<dbReference type="EMBL" id="CP076133">
    <property type="protein sequence ID" value="QWG04999.1"/>
    <property type="molecule type" value="Genomic_DNA"/>
</dbReference>
<accession>A0AAX1NBW1</accession>
<feature type="chain" id="PRO_5043376456" evidence="3">
    <location>
        <begin position="24"/>
        <end position="517"/>
    </location>
</feature>
<feature type="signal peptide" evidence="3">
    <location>
        <begin position="1"/>
        <end position="23"/>
    </location>
</feature>
<dbReference type="Proteomes" id="UP000678679">
    <property type="component" value="Chromosome 2"/>
</dbReference>
<protein>
    <submittedName>
        <fullName evidence="4">Uncharacterized protein</fullName>
    </submittedName>
</protein>
<dbReference type="InterPro" id="IPR006652">
    <property type="entry name" value="Kelch_1"/>
</dbReference>
<evidence type="ECO:0000256" key="3">
    <source>
        <dbReference type="SAM" id="SignalP"/>
    </source>
</evidence>
<evidence type="ECO:0000313" key="5">
    <source>
        <dbReference type="Proteomes" id="UP000678679"/>
    </source>
</evidence>
<dbReference type="AlphaFoldDB" id="A0AAX1NBW1"/>
<dbReference type="InterPro" id="IPR051568">
    <property type="entry name" value="LZTR1/Attractin"/>
</dbReference>
<dbReference type="InterPro" id="IPR011043">
    <property type="entry name" value="Gal_Oxase/kelch_b-propeller"/>
</dbReference>
<dbReference type="SUPFAM" id="SSF117281">
    <property type="entry name" value="Kelch motif"/>
    <property type="match status" value="1"/>
</dbReference>
<reference evidence="4 5" key="1">
    <citation type="submission" date="2021-05" db="EMBL/GenBank/DDBJ databases">
        <title>Comparative genomic studies on the polysaccharide-degrading batcterial strains of the Flammeovirga genus.</title>
        <authorList>
            <person name="Zewei F."/>
            <person name="Zheng Z."/>
            <person name="Yu L."/>
            <person name="Ruyue G."/>
            <person name="Yanhong M."/>
            <person name="Yuanyuan C."/>
            <person name="Jingyan G."/>
            <person name="Wenjun H."/>
        </authorList>
    </citation>
    <scope>NUCLEOTIDE SEQUENCE [LARGE SCALE GENOMIC DNA]</scope>
    <source>
        <strain evidence="4 5">NBRC:100898</strain>
    </source>
</reference>
<keyword evidence="2" id="KW-0677">Repeat</keyword>
<dbReference type="InterPro" id="IPR015915">
    <property type="entry name" value="Kelch-typ_b-propeller"/>
</dbReference>
<gene>
    <name evidence="4" type="ORF">KMW28_21490</name>
</gene>
<name>A0AAX1NBW1_9BACT</name>
<keyword evidence="3" id="KW-0732">Signal</keyword>